<keyword evidence="1" id="KW-0812">Transmembrane</keyword>
<feature type="domain" description="DUF6533" evidence="2">
    <location>
        <begin position="25"/>
        <end position="70"/>
    </location>
</feature>
<dbReference type="EMBL" id="CAJNJQ010005398">
    <property type="protein sequence ID" value="CAE7218424.1"/>
    <property type="molecule type" value="Genomic_DNA"/>
</dbReference>
<comment type="caution">
    <text evidence="3">The sequence shown here is derived from an EMBL/GenBank/DDBJ whole genome shotgun (WGS) entry which is preliminary data.</text>
</comment>
<dbReference type="AlphaFoldDB" id="A0A8H3E9M3"/>
<evidence type="ECO:0000259" key="2">
    <source>
        <dbReference type="Pfam" id="PF20151"/>
    </source>
</evidence>
<reference evidence="3" key="1">
    <citation type="submission" date="2021-01" db="EMBL/GenBank/DDBJ databases">
        <authorList>
            <person name="Kaushik A."/>
        </authorList>
    </citation>
    <scope>NUCLEOTIDE SEQUENCE</scope>
    <source>
        <strain evidence="3">AG5</strain>
    </source>
</reference>
<feature type="transmembrane region" description="Helical" evidence="1">
    <location>
        <begin position="59"/>
        <end position="79"/>
    </location>
</feature>
<feature type="transmembrane region" description="Helical" evidence="1">
    <location>
        <begin position="99"/>
        <end position="120"/>
    </location>
</feature>
<protein>
    <recommendedName>
        <fullName evidence="2">DUF6533 domain-containing protein</fullName>
    </recommendedName>
</protein>
<feature type="transmembrane region" description="Helical" evidence="1">
    <location>
        <begin position="132"/>
        <end position="156"/>
    </location>
</feature>
<dbReference type="Pfam" id="PF20151">
    <property type="entry name" value="DUF6533"/>
    <property type="match status" value="1"/>
</dbReference>
<keyword evidence="1" id="KW-1133">Transmembrane helix</keyword>
<evidence type="ECO:0000256" key="1">
    <source>
        <dbReference type="SAM" id="Phobius"/>
    </source>
</evidence>
<dbReference type="Proteomes" id="UP000663827">
    <property type="component" value="Unassembled WGS sequence"/>
</dbReference>
<proteinExistence type="predicted"/>
<evidence type="ECO:0000313" key="4">
    <source>
        <dbReference type="Proteomes" id="UP000663827"/>
    </source>
</evidence>
<keyword evidence="1" id="KW-0472">Membrane</keyword>
<sequence>MSLEVTPEQVNELIATARDVFSSQCITIAGLALMIWDHVVTLQAEILLVWPAKLSLVKILFLFNRYIPLLFIGIDAANFSGTSPWLSDKVIVSTICQVWLLLDIGVELLTVFSATFLIGMRVHILWDNRRDIFLWVFTAWALHVLVNIALVIMSSVKNAPSYSMQPIFNICFGRVEDTWTVWIPPMIYHCFIMILLVIKSLSTPRIVSTRLHDVMIRDGFIYFFVVFLAMLFNLLSWRLVPATLAGLPRWVVWSICTVATSRLLLSLKDIQSAKQWDNANSLTRKDIEMQPRSQVAFVFGGDECLNRPSISGHLRTTTLGKYDDS</sequence>
<gene>
    <name evidence="3" type="ORF">RDB_LOCUS163417</name>
</gene>
<accession>A0A8H3E9M3</accession>
<feature type="transmembrane region" description="Helical" evidence="1">
    <location>
        <begin position="179"/>
        <end position="198"/>
    </location>
</feature>
<dbReference type="InterPro" id="IPR045340">
    <property type="entry name" value="DUF6533"/>
</dbReference>
<name>A0A8H3E9M3_9AGAM</name>
<feature type="transmembrane region" description="Helical" evidence="1">
    <location>
        <begin position="219"/>
        <end position="240"/>
    </location>
</feature>
<organism evidence="3 4">
    <name type="scientific">Rhizoctonia solani</name>
    <dbReference type="NCBI Taxonomy" id="456999"/>
    <lineage>
        <taxon>Eukaryota</taxon>
        <taxon>Fungi</taxon>
        <taxon>Dikarya</taxon>
        <taxon>Basidiomycota</taxon>
        <taxon>Agaricomycotina</taxon>
        <taxon>Agaricomycetes</taxon>
        <taxon>Cantharellales</taxon>
        <taxon>Ceratobasidiaceae</taxon>
        <taxon>Rhizoctonia</taxon>
    </lineage>
</organism>
<feature type="transmembrane region" description="Helical" evidence="1">
    <location>
        <begin position="20"/>
        <end position="39"/>
    </location>
</feature>
<evidence type="ECO:0000313" key="3">
    <source>
        <dbReference type="EMBL" id="CAE7218424.1"/>
    </source>
</evidence>